<dbReference type="EMBL" id="CAUWAG010000003">
    <property type="protein sequence ID" value="CAJ2500881.1"/>
    <property type="molecule type" value="Genomic_DNA"/>
</dbReference>
<evidence type="ECO:0000313" key="5">
    <source>
        <dbReference type="EMBL" id="CAJ2500881.1"/>
    </source>
</evidence>
<gene>
    <name evidence="5" type="ORF">KHLLAP_LOCUS1349</name>
</gene>
<dbReference type="GO" id="GO:0016747">
    <property type="term" value="F:acyltransferase activity, transferring groups other than amino-acyl groups"/>
    <property type="evidence" value="ECO:0007669"/>
    <property type="project" value="InterPro"/>
</dbReference>
<keyword evidence="6" id="KW-1185">Reference proteome</keyword>
<protein>
    <submittedName>
        <fullName evidence="5">Uu.00g037340.m01.CDS01</fullName>
    </submittedName>
</protein>
<dbReference type="AlphaFoldDB" id="A0AAI8YDJ5"/>
<keyword evidence="1" id="KW-0808">Transferase</keyword>
<evidence type="ECO:0000256" key="2">
    <source>
        <dbReference type="ARBA" id="ARBA00023315"/>
    </source>
</evidence>
<dbReference type="PANTHER" id="PTHR43877">
    <property type="entry name" value="AMINOALKYLPHOSPHONATE N-ACETYLTRANSFERASE-RELATED-RELATED"/>
    <property type="match status" value="1"/>
</dbReference>
<dbReference type="InterPro" id="IPR000182">
    <property type="entry name" value="GNAT_dom"/>
</dbReference>
<dbReference type="Proteomes" id="UP001295740">
    <property type="component" value="Unassembled WGS sequence"/>
</dbReference>
<feature type="chain" id="PRO_5042599655" evidence="3">
    <location>
        <begin position="22"/>
        <end position="776"/>
    </location>
</feature>
<keyword evidence="2" id="KW-0012">Acyltransferase</keyword>
<evidence type="ECO:0000313" key="6">
    <source>
        <dbReference type="Proteomes" id="UP001295740"/>
    </source>
</evidence>
<dbReference type="InterPro" id="IPR017853">
    <property type="entry name" value="GH"/>
</dbReference>
<evidence type="ECO:0000259" key="4">
    <source>
        <dbReference type="PROSITE" id="PS51186"/>
    </source>
</evidence>
<dbReference type="InterPro" id="IPR050832">
    <property type="entry name" value="Bact_Acetyltransf"/>
</dbReference>
<proteinExistence type="predicted"/>
<dbReference type="PROSITE" id="PS51186">
    <property type="entry name" value="GNAT"/>
    <property type="match status" value="1"/>
</dbReference>
<dbReference type="SUPFAM" id="SSF51445">
    <property type="entry name" value="(Trans)glycosidases"/>
    <property type="match status" value="1"/>
</dbReference>
<name>A0AAI8YDJ5_9PEZI</name>
<organism evidence="5 6">
    <name type="scientific">Anthostomella pinea</name>
    <dbReference type="NCBI Taxonomy" id="933095"/>
    <lineage>
        <taxon>Eukaryota</taxon>
        <taxon>Fungi</taxon>
        <taxon>Dikarya</taxon>
        <taxon>Ascomycota</taxon>
        <taxon>Pezizomycotina</taxon>
        <taxon>Sordariomycetes</taxon>
        <taxon>Xylariomycetidae</taxon>
        <taxon>Xylariales</taxon>
        <taxon>Xylariaceae</taxon>
        <taxon>Anthostomella</taxon>
    </lineage>
</organism>
<dbReference type="SUPFAM" id="SSF55729">
    <property type="entry name" value="Acyl-CoA N-acyltransferases (Nat)"/>
    <property type="match status" value="1"/>
</dbReference>
<dbReference type="Pfam" id="PF00583">
    <property type="entry name" value="Acetyltransf_1"/>
    <property type="match status" value="1"/>
</dbReference>
<accession>A0AAI8YDJ5</accession>
<dbReference type="Gene3D" id="3.40.630.30">
    <property type="match status" value="1"/>
</dbReference>
<comment type="caution">
    <text evidence="5">The sequence shown here is derived from an EMBL/GenBank/DDBJ whole genome shotgun (WGS) entry which is preliminary data.</text>
</comment>
<dbReference type="Gene3D" id="3.20.20.80">
    <property type="entry name" value="Glycosidases"/>
    <property type="match status" value="1"/>
</dbReference>
<reference evidence="5" key="1">
    <citation type="submission" date="2023-10" db="EMBL/GenBank/DDBJ databases">
        <authorList>
            <person name="Hackl T."/>
        </authorList>
    </citation>
    <scope>NUCLEOTIDE SEQUENCE</scope>
</reference>
<feature type="signal peptide" evidence="3">
    <location>
        <begin position="1"/>
        <end position="21"/>
    </location>
</feature>
<feature type="domain" description="N-acetyltransferase" evidence="4">
    <location>
        <begin position="604"/>
        <end position="776"/>
    </location>
</feature>
<evidence type="ECO:0000256" key="1">
    <source>
        <dbReference type="ARBA" id="ARBA00022679"/>
    </source>
</evidence>
<dbReference type="InterPro" id="IPR016181">
    <property type="entry name" value="Acyl_CoA_acyltransferase"/>
</dbReference>
<evidence type="ECO:0000256" key="3">
    <source>
        <dbReference type="SAM" id="SignalP"/>
    </source>
</evidence>
<keyword evidence="3" id="KW-0732">Signal</keyword>
<dbReference type="CDD" id="cd04301">
    <property type="entry name" value="NAT_SF"/>
    <property type="match status" value="1"/>
</dbReference>
<dbReference type="PANTHER" id="PTHR43877:SF2">
    <property type="entry name" value="AMINOALKYLPHOSPHONATE N-ACETYLTRANSFERASE-RELATED"/>
    <property type="match status" value="1"/>
</dbReference>
<sequence length="776" mass="85322">MRSFRVAVSLALSLWVTLLNAQFNNPDGVDIWCGKAYRETNFSFNPGGGFEEPPTSSVPLLNLRVRPRISIYLDTDQTASLLIDSEISYQVGQPLATALISSRSGENDVLEVQISLDGTFVGTASVKLNSTNVEIPLNLENFPATLSPYTINILAKLGNNTYTSSAEFLRLPSPEGYGSVARIDNLYGGLWVQRDQEKWKHIFPYTYYGYSPLIKFGGALLIQSIVQWTLYWDSNVTTLDEFASMGYNVIHIVPTGTLGDQPFPWDQFEPYLDRADELGLYLQYNVIWDWQNLTGMISQVERLRSHRSMLLWYQSDEPDGKSNPINSTGIAYQKIRSLDPYHPVSLALNCYDFYYADYAAGADIILTDTYPIAINATFSTVYDTVCNATYGCCGCDDCVGTFEDISDRIDEFHRRDELIGWPKVQWYAPQAFGNETFWSRYPTADEEAVVTMLAVNHGAKGIVMWDYPTTAELANLTSHLAAVLTTDAIAAFLLEAPLTQTLDIQGADRIDAAAWFDAGSKQLLLSVVNLNYEDVSQAVIVSSPAGVRISGVAETFWGNAALVTHDIGVFLPDDLSEPQVLSGHAVTTKFAPTTATPQTPISAIKIGPAFLSDAEAIAAIGADTFAQTFGFAVPPHDLAAHLAATYAPAPVRADLADARTATFVARDGERGRVLGFVQLVRGESDDSVPGEPAAQAELRRLYVDMRAHGRGIGSALIKAVEVRARTEGFKQLWLTVWEESKGAQRLYLRLGFGKVGEYDFAMGECVHHDIVLAKAL</sequence>